<dbReference type="EMBL" id="JAVDWH010000001">
    <property type="protein sequence ID" value="MDR7087579.1"/>
    <property type="molecule type" value="Genomic_DNA"/>
</dbReference>
<protein>
    <recommendedName>
        <fullName evidence="2">UPF0301 protein J2X11_002418</fullName>
    </recommendedName>
</protein>
<sequence length="187" mass="20103">MDTLRGRLLVATPAIESGPFTRSVVFLLDHDGDGALGVIVNRPLESDVDDVLPDWANLVNAPVCLFDGGPVAMDSALALGVIAGPKDEQSAPPIGWRQMAGRVGLVDLEGPVPSRGEFTGLRVFAGYAGWGPGQLEDEIDEGAWLVIDARDEDLVSPQPETLWREVLRRLDTDARFLTTFPDDPSAN</sequence>
<organism evidence="3 4">
    <name type="scientific">Aeromicrobium panaciterrae</name>
    <dbReference type="NCBI Taxonomy" id="363861"/>
    <lineage>
        <taxon>Bacteria</taxon>
        <taxon>Bacillati</taxon>
        <taxon>Actinomycetota</taxon>
        <taxon>Actinomycetes</taxon>
        <taxon>Propionibacteriales</taxon>
        <taxon>Nocardioidaceae</taxon>
        <taxon>Aeromicrobium</taxon>
    </lineage>
</organism>
<evidence type="ECO:0000313" key="3">
    <source>
        <dbReference type="EMBL" id="MDR7087579.1"/>
    </source>
</evidence>
<dbReference type="SUPFAM" id="SSF143456">
    <property type="entry name" value="VC0467-like"/>
    <property type="match status" value="1"/>
</dbReference>
<dbReference type="PANTHER" id="PTHR30327">
    <property type="entry name" value="UNCHARACTERIZED PROTEIN YQGE"/>
    <property type="match status" value="1"/>
</dbReference>
<accession>A0ABU1UQW7</accession>
<dbReference type="Gene3D" id="3.40.1740.10">
    <property type="entry name" value="VC0467-like"/>
    <property type="match status" value="1"/>
</dbReference>
<dbReference type="InterPro" id="IPR003774">
    <property type="entry name" value="AlgH-like"/>
</dbReference>
<evidence type="ECO:0000313" key="4">
    <source>
        <dbReference type="Proteomes" id="UP001257739"/>
    </source>
</evidence>
<dbReference type="PANTHER" id="PTHR30327:SF1">
    <property type="entry name" value="UPF0301 PROTEIN YQGE"/>
    <property type="match status" value="1"/>
</dbReference>
<comment type="similarity">
    <text evidence="1 2">Belongs to the UPF0301 (AlgH) family.</text>
</comment>
<proteinExistence type="inferred from homology"/>
<evidence type="ECO:0000256" key="1">
    <source>
        <dbReference type="ARBA" id="ARBA00009600"/>
    </source>
</evidence>
<dbReference type="Pfam" id="PF02622">
    <property type="entry name" value="DUF179"/>
    <property type="match status" value="1"/>
</dbReference>
<dbReference type="HAMAP" id="MF_00758">
    <property type="entry name" value="UPF0301"/>
    <property type="match status" value="1"/>
</dbReference>
<gene>
    <name evidence="3" type="ORF">J2X11_002418</name>
</gene>
<keyword evidence="4" id="KW-1185">Reference proteome</keyword>
<dbReference type="NCBIfam" id="NF001270">
    <property type="entry name" value="PRK00228.2-2"/>
    <property type="match status" value="1"/>
</dbReference>
<comment type="caution">
    <text evidence="3">The sequence shown here is derived from an EMBL/GenBank/DDBJ whole genome shotgun (WGS) entry which is preliminary data.</text>
</comment>
<dbReference type="Proteomes" id="UP001257739">
    <property type="component" value="Unassembled WGS sequence"/>
</dbReference>
<name>A0ABU1UQW7_9ACTN</name>
<reference evidence="3 4" key="1">
    <citation type="submission" date="2023-07" db="EMBL/GenBank/DDBJ databases">
        <title>Sorghum-associated microbial communities from plants grown in Nebraska, USA.</title>
        <authorList>
            <person name="Schachtman D."/>
        </authorList>
    </citation>
    <scope>NUCLEOTIDE SEQUENCE [LARGE SCALE GENOMIC DNA]</scope>
    <source>
        <strain evidence="3 4">BE248</strain>
    </source>
</reference>
<dbReference type="RefSeq" id="WP_309971451.1">
    <property type="nucleotide sequence ID" value="NZ_JAVDWH010000001.1"/>
</dbReference>
<evidence type="ECO:0000256" key="2">
    <source>
        <dbReference type="HAMAP-Rule" id="MF_00758"/>
    </source>
</evidence>